<feature type="repeat" description="TPR" evidence="3">
    <location>
        <begin position="542"/>
        <end position="575"/>
    </location>
</feature>
<feature type="repeat" description="TPR" evidence="3">
    <location>
        <begin position="288"/>
        <end position="321"/>
    </location>
</feature>
<feature type="repeat" description="TPR" evidence="3">
    <location>
        <begin position="206"/>
        <end position="239"/>
    </location>
</feature>
<dbReference type="InterPro" id="IPR011990">
    <property type="entry name" value="TPR-like_helical_dom_sf"/>
</dbReference>
<reference evidence="4 5" key="1">
    <citation type="journal article" date="2014" name="Mol. Biol. Evol.">
        <title>Massive expansion of Ubiquitination-related gene families within the Chlamydiae.</title>
        <authorList>
            <person name="Domman D."/>
            <person name="Collingro A."/>
            <person name="Lagkouvardos I."/>
            <person name="Gehre L."/>
            <person name="Weinmaier T."/>
            <person name="Rattei T."/>
            <person name="Subtil A."/>
            <person name="Horn M."/>
        </authorList>
    </citation>
    <scope>NUCLEOTIDE SEQUENCE [LARGE SCALE GENOMIC DNA]</scope>
    <source>
        <strain evidence="4 5">EI2</strain>
    </source>
</reference>
<evidence type="ECO:0000256" key="2">
    <source>
        <dbReference type="ARBA" id="ARBA00022803"/>
    </source>
</evidence>
<dbReference type="SUPFAM" id="SSF48452">
    <property type="entry name" value="TPR-like"/>
    <property type="match status" value="3"/>
</dbReference>
<dbReference type="PROSITE" id="PS50005">
    <property type="entry name" value="TPR"/>
    <property type="match status" value="3"/>
</dbReference>
<dbReference type="PATRIC" id="fig|362787.3.peg.1404"/>
<gene>
    <name evidence="4" type="ORF">DB44_DK00260</name>
</gene>
<dbReference type="SMART" id="SM00028">
    <property type="entry name" value="TPR"/>
    <property type="match status" value="6"/>
</dbReference>
<keyword evidence="1" id="KW-0677">Repeat</keyword>
<dbReference type="EMBL" id="JSAN01000083">
    <property type="protein sequence ID" value="KIC71499.1"/>
    <property type="molecule type" value="Genomic_DNA"/>
</dbReference>
<protein>
    <recommendedName>
        <fullName evidence="6">Tetratricopeptide repeat protein</fullName>
    </recommendedName>
</protein>
<dbReference type="InterPro" id="IPR051685">
    <property type="entry name" value="Ycf3/AcsC/BcsC/TPR_MFPF"/>
</dbReference>
<keyword evidence="2 3" id="KW-0802">TPR repeat</keyword>
<evidence type="ECO:0000313" key="4">
    <source>
        <dbReference type="EMBL" id="KIC71499.1"/>
    </source>
</evidence>
<evidence type="ECO:0008006" key="6">
    <source>
        <dbReference type="Google" id="ProtNLM"/>
    </source>
</evidence>
<comment type="caution">
    <text evidence="4">The sequence shown here is derived from an EMBL/GenBank/DDBJ whole genome shotgun (WGS) entry which is preliminary data.</text>
</comment>
<name>A0A0C1H195_9BACT</name>
<dbReference type="PANTHER" id="PTHR44943:SF8">
    <property type="entry name" value="TPR REPEAT-CONTAINING PROTEIN MJ0263"/>
    <property type="match status" value="1"/>
</dbReference>
<evidence type="ECO:0000313" key="5">
    <source>
        <dbReference type="Proteomes" id="UP000031465"/>
    </source>
</evidence>
<dbReference type="PANTHER" id="PTHR44943">
    <property type="entry name" value="CELLULOSE SYNTHASE OPERON PROTEIN C"/>
    <property type="match status" value="1"/>
</dbReference>
<sequence>MMTAIYKKLLEIQDAQTFDHLDYFKDSQMWTTMTTDERSLFARLLVLQGASQLAEGNQQVLGNFEIANQVTNYSPAILYQQGLVFAAYPDNLRCLNYAHQAFDQATQKDSSLFDAWYQGALVLLKIGMFENDFYHLTEAQQKFQKASNMLIENSPVEKEFYWKWGLCLAVLGRCCGEPNDFYRSVEKYRKAEEVGSASEEFYIDYGHALADLASLLDQTTYYHEALQCFNRSTQINPLNFEGWYQQACCLLRLSETSLESFFIEQADECFAKASELDALNSLLWLKWGQMEMLFGKATRDLKKVEESLNKFQKANDIDPNHPHVLSSWAETELFLGAQHEKLDWIQSAKTKITKSLEINPESPDGWYLYGSCLNELGRYFGEEVYYRQAIEKFQYGLSLTRQNPLLWYGLALAHFAIGELSEDQLFFEKAVHYCSRVIECGGGVFAQFWNDWGVSLMKLAEMTGQRHLVEQAIEKFERALKQPLVDLDMTDLDLEWVYNYGCAYDLLGDITEEPQYFEKSIQILLQILELDPDYVQARYNLAMAYSHLGEALCDIEPYFKAIEHFQLILEQDSEDEIIHMDFGVSLINLAILVHDIHHIEKSHGFYRQAESHLMQSIALGNTQAYYQIAGLYSLTGHSQHTMHYLEKALNSGALPPLEDLLHDEWLEGVRQTPAFKQFINQLSSQHFNDDK</sequence>
<evidence type="ECO:0000256" key="3">
    <source>
        <dbReference type="PROSITE-ProRule" id="PRU00339"/>
    </source>
</evidence>
<proteinExistence type="predicted"/>
<dbReference type="Gene3D" id="1.25.40.10">
    <property type="entry name" value="Tetratricopeptide repeat domain"/>
    <property type="match status" value="5"/>
</dbReference>
<organism evidence="4 5">
    <name type="scientific">Candidatus Protochlamydia amoebophila</name>
    <dbReference type="NCBI Taxonomy" id="362787"/>
    <lineage>
        <taxon>Bacteria</taxon>
        <taxon>Pseudomonadati</taxon>
        <taxon>Chlamydiota</taxon>
        <taxon>Chlamydiia</taxon>
        <taxon>Parachlamydiales</taxon>
        <taxon>Parachlamydiaceae</taxon>
        <taxon>Candidatus Protochlamydia</taxon>
    </lineage>
</organism>
<dbReference type="InterPro" id="IPR019734">
    <property type="entry name" value="TPR_rpt"/>
</dbReference>
<dbReference type="NCBIfam" id="NF047558">
    <property type="entry name" value="TPR_END_plus"/>
    <property type="match status" value="1"/>
</dbReference>
<evidence type="ECO:0000256" key="1">
    <source>
        <dbReference type="ARBA" id="ARBA00022737"/>
    </source>
</evidence>
<accession>A0A0C1H195</accession>
<dbReference type="Proteomes" id="UP000031465">
    <property type="component" value="Unassembled WGS sequence"/>
</dbReference>
<dbReference type="Pfam" id="PF13431">
    <property type="entry name" value="TPR_17"/>
    <property type="match status" value="1"/>
</dbReference>
<dbReference type="AlphaFoldDB" id="A0A0C1H195"/>